<evidence type="ECO:0000313" key="2">
    <source>
        <dbReference type="Proteomes" id="UP000277570"/>
    </source>
</evidence>
<dbReference type="RefSeq" id="WP_125150211.1">
    <property type="nucleotide sequence ID" value="NZ_UYIN01000024.1"/>
</dbReference>
<dbReference type="Proteomes" id="UP000277570">
    <property type="component" value="Unassembled WGS sequence"/>
</dbReference>
<evidence type="ECO:0000313" key="1">
    <source>
        <dbReference type="EMBL" id="VDG74648.1"/>
    </source>
</evidence>
<keyword evidence="2" id="KW-1185">Reference proteome</keyword>
<name>A0ABY6T161_9CLOT</name>
<organism evidence="1 2">
    <name type="scientific">Clostridium carnis</name>
    <dbReference type="NCBI Taxonomy" id="1530"/>
    <lineage>
        <taxon>Bacteria</taxon>
        <taxon>Bacillati</taxon>
        <taxon>Bacillota</taxon>
        <taxon>Clostridia</taxon>
        <taxon>Eubacteriales</taxon>
        <taxon>Clostridiaceae</taxon>
        <taxon>Clostridium</taxon>
    </lineage>
</organism>
<dbReference type="EMBL" id="UYIN01000024">
    <property type="protein sequence ID" value="VDG74648.1"/>
    <property type="molecule type" value="Genomic_DNA"/>
</dbReference>
<accession>A0ABY6T161</accession>
<sequence>MAIFNNMSITNKGQVLYAKAQAGQELHFTKMMVGSGNLDTRNPATLTALIKPKFDVGIQEITPNTELKTATISGTISNSGVTEATYICEIGLFAEDPDEGEILYAYGTAGQYGDYYAPESMGPFSWNYQINAAIGNAANVTVELSNLTYDYGVFNTNTTFLRLSGGNQKEINKSIDTFIDNLYKLSEGIVYPVNASGTNDYTGIITGLKEYKEPLALAVKIPNDSTGTCTININGLGAKAILKANGNAVTNLKANSIYTMRYNGTNFILQGEGGSGNATAADILAGKTASTDAGDLIGTMPNNTGTNKELSLNETWVIPKGYHDGNGRVTQNIPNNGAMNANLNCGQSKDIPAGYTNGGRITANSLASQTPANADASTIIAGRNAWVNGNLITGNAMKAKSIVTIETITRNGIGWTAGGTVEITFNTPFDILLVGSYIIVNNGQLQMNYLPVFSDNRIVLSISNDRRTLYMRNTNTSCGWNSTIFLFSINYKE</sequence>
<protein>
    <submittedName>
        <fullName evidence="1">Phage tail fiber protein</fullName>
    </submittedName>
</protein>
<reference evidence="1 2" key="1">
    <citation type="submission" date="2018-11" db="EMBL/GenBank/DDBJ databases">
        <authorList>
            <consortium name="Pathogen Informatics"/>
        </authorList>
    </citation>
    <scope>NUCLEOTIDE SEQUENCE [LARGE SCALE GENOMIC DNA]</scope>
    <source>
        <strain evidence="1 2">NCTC10913</strain>
    </source>
</reference>
<comment type="caution">
    <text evidence="1">The sequence shown here is derived from an EMBL/GenBank/DDBJ whole genome shotgun (WGS) entry which is preliminary data.</text>
</comment>
<proteinExistence type="predicted"/>
<gene>
    <name evidence="1" type="ORF">NCTC10913_04895</name>
</gene>